<reference evidence="4 5" key="1">
    <citation type="submission" date="2015-07" db="EMBL/GenBank/DDBJ databases">
        <title>Complete genome sequence of Mycobacterium goodii X7B, a facultative thermophilic biodesulfurizing bacterium.</title>
        <authorList>
            <person name="Yu B."/>
            <person name="Li F."/>
            <person name="Xu P."/>
        </authorList>
    </citation>
    <scope>NUCLEOTIDE SEQUENCE [LARGE SCALE GENOMIC DNA]</scope>
    <source>
        <strain evidence="4 5">X7B</strain>
    </source>
</reference>
<feature type="domain" description="HTH tetR-type" evidence="3">
    <location>
        <begin position="11"/>
        <end position="71"/>
    </location>
</feature>
<dbReference type="PROSITE" id="PS50977">
    <property type="entry name" value="HTH_TETR_2"/>
    <property type="match status" value="1"/>
</dbReference>
<feature type="DNA-binding region" description="H-T-H motif" evidence="2">
    <location>
        <begin position="34"/>
        <end position="53"/>
    </location>
</feature>
<evidence type="ECO:0000313" key="4">
    <source>
        <dbReference type="EMBL" id="AKS31138.1"/>
    </source>
</evidence>
<sequence>MARAPRQAPGTLTADDWLQAGYELLASDGMRALKIERLCEQVGATRGSFYWHFTDMKGYRAALVASWNTFLENDRRSLTEVEQLPPRERLAKLIEALMSPQHWMLERAMREWARTDDIAAANVRAADHRVRVAVTKAFEDHGFDPQEARLRGEVTFAAGIGMLHLIDSTEALAASGRHERFLDLMLAPSPVGRPQISPT</sequence>
<protein>
    <submittedName>
        <fullName evidence="4">TetR family transcriptional regulator</fullName>
    </submittedName>
</protein>
<dbReference type="SUPFAM" id="SSF46689">
    <property type="entry name" value="Homeodomain-like"/>
    <property type="match status" value="1"/>
</dbReference>
<gene>
    <name evidence="4" type="ORF">AFA91_03730</name>
</gene>
<dbReference type="KEGG" id="mgo:AFA91_03730"/>
<keyword evidence="1 2" id="KW-0238">DNA-binding</keyword>
<dbReference type="AlphaFoldDB" id="A0A0K0X1H2"/>
<accession>A0A0K0X1H2</accession>
<dbReference type="InterPro" id="IPR001647">
    <property type="entry name" value="HTH_TetR"/>
</dbReference>
<organism evidence="4 5">
    <name type="scientific">Mycolicibacterium goodii</name>
    <name type="common">Mycobacterium goodii</name>
    <dbReference type="NCBI Taxonomy" id="134601"/>
    <lineage>
        <taxon>Bacteria</taxon>
        <taxon>Bacillati</taxon>
        <taxon>Actinomycetota</taxon>
        <taxon>Actinomycetes</taxon>
        <taxon>Mycobacteriales</taxon>
        <taxon>Mycobacteriaceae</taxon>
        <taxon>Mycolicibacterium</taxon>
    </lineage>
</organism>
<dbReference type="STRING" id="134601.AFA91_03730"/>
<dbReference type="Gene3D" id="1.10.357.10">
    <property type="entry name" value="Tetracycline Repressor, domain 2"/>
    <property type="match status" value="1"/>
</dbReference>
<dbReference type="GO" id="GO:0003677">
    <property type="term" value="F:DNA binding"/>
    <property type="evidence" value="ECO:0007669"/>
    <property type="project" value="UniProtKB-UniRule"/>
</dbReference>
<evidence type="ECO:0000259" key="3">
    <source>
        <dbReference type="PROSITE" id="PS50977"/>
    </source>
</evidence>
<evidence type="ECO:0000313" key="5">
    <source>
        <dbReference type="Proteomes" id="UP000062255"/>
    </source>
</evidence>
<evidence type="ECO:0000256" key="1">
    <source>
        <dbReference type="ARBA" id="ARBA00023125"/>
    </source>
</evidence>
<name>A0A0K0X1H2_MYCGD</name>
<dbReference type="PATRIC" id="fig|134601.6.peg.776"/>
<dbReference type="OrthoDB" id="3218408at2"/>
<dbReference type="EMBL" id="CP012150">
    <property type="protein sequence ID" value="AKS31138.1"/>
    <property type="molecule type" value="Genomic_DNA"/>
</dbReference>
<dbReference type="RefSeq" id="WP_049743547.1">
    <property type="nucleotide sequence ID" value="NZ_CP012150.1"/>
</dbReference>
<dbReference type="InterPro" id="IPR009057">
    <property type="entry name" value="Homeodomain-like_sf"/>
</dbReference>
<proteinExistence type="predicted"/>
<dbReference type="Proteomes" id="UP000062255">
    <property type="component" value="Chromosome"/>
</dbReference>
<evidence type="ECO:0000256" key="2">
    <source>
        <dbReference type="PROSITE-ProRule" id="PRU00335"/>
    </source>
</evidence>
<dbReference type="Pfam" id="PF00440">
    <property type="entry name" value="TetR_N"/>
    <property type="match status" value="1"/>
</dbReference>